<evidence type="ECO:0000259" key="1">
    <source>
        <dbReference type="Pfam" id="PF24813"/>
    </source>
</evidence>
<feature type="domain" description="DUF7709" evidence="1">
    <location>
        <begin position="9"/>
        <end position="101"/>
    </location>
</feature>
<proteinExistence type="predicted"/>
<dbReference type="KEGG" id="vcy:IX92_08175"/>
<dbReference type="RefSeq" id="WP_043008271.1">
    <property type="nucleotide sequence ID" value="NZ_CP009617.1"/>
</dbReference>
<dbReference type="EMBL" id="CP009617">
    <property type="protein sequence ID" value="AIW19026.1"/>
    <property type="molecule type" value="Genomic_DNA"/>
</dbReference>
<dbReference type="Proteomes" id="UP000030081">
    <property type="component" value="Chromosome 1"/>
</dbReference>
<keyword evidence="3" id="KW-1185">Reference proteome</keyword>
<evidence type="ECO:0000313" key="2">
    <source>
        <dbReference type="EMBL" id="AIW19026.1"/>
    </source>
</evidence>
<gene>
    <name evidence="2" type="ORF">IX92_08175</name>
</gene>
<organism evidence="2 3">
    <name type="scientific">Vibrio coralliilyticus</name>
    <dbReference type="NCBI Taxonomy" id="190893"/>
    <lineage>
        <taxon>Bacteria</taxon>
        <taxon>Pseudomonadati</taxon>
        <taxon>Pseudomonadota</taxon>
        <taxon>Gammaproteobacteria</taxon>
        <taxon>Vibrionales</taxon>
        <taxon>Vibrionaceae</taxon>
        <taxon>Vibrio</taxon>
    </lineage>
</organism>
<sequence length="114" mass="12418">MDKNTSLAQQLSAVNHKIVVEGQVLPIVTLKDGTKIPTGTVGAMLHNIIRYNEGERGEVVQDLKLAIPALASFGLFELFTPEEWILGDNPGRCFVGHLAQVYIEQGTVEGFKGK</sequence>
<reference evidence="2 3" key="1">
    <citation type="submission" date="2014-10" db="EMBL/GenBank/DDBJ databases">
        <title>The Complete Genome Sequence for the Shellfish Pathogen Vibrio coralliilyticus RE98 Isolated from a Shellfish Hatchery.</title>
        <authorList>
            <person name="Richards G.P."/>
            <person name="Bono J.L."/>
            <person name="Watson M.A."/>
            <person name="Needleman D.S."/>
        </authorList>
    </citation>
    <scope>NUCLEOTIDE SEQUENCE [LARGE SCALE GENOMIC DNA]</scope>
    <source>
        <strain evidence="2 3">RE98</strain>
    </source>
</reference>
<protein>
    <recommendedName>
        <fullName evidence="1">DUF7709 domain-containing protein</fullName>
    </recommendedName>
</protein>
<dbReference type="InterPro" id="IPR056126">
    <property type="entry name" value="DUF7709"/>
</dbReference>
<dbReference type="Pfam" id="PF24813">
    <property type="entry name" value="DUF7709"/>
    <property type="match status" value="1"/>
</dbReference>
<evidence type="ECO:0000313" key="3">
    <source>
        <dbReference type="Proteomes" id="UP000030081"/>
    </source>
</evidence>
<dbReference type="AlphaFoldDB" id="A0AAN0VY12"/>
<accession>A0AAN0VY12</accession>
<name>A0AAN0VY12_9VIBR</name>